<proteinExistence type="predicted"/>
<dbReference type="EMBL" id="CP074132">
    <property type="protein sequence ID" value="QUX27037.1"/>
    <property type="molecule type" value="Genomic_DNA"/>
</dbReference>
<dbReference type="SUPFAM" id="SSF48498">
    <property type="entry name" value="Tetracyclin repressor-like, C-terminal domain"/>
    <property type="match status" value="1"/>
</dbReference>
<accession>A0ABX8C0Q7</accession>
<reference evidence="8" key="1">
    <citation type="submission" date="2021-05" db="EMBL/GenBank/DDBJ databases">
        <title>Direct Submission.</title>
        <authorList>
            <person name="Li K."/>
            <person name="Gao J."/>
        </authorList>
    </citation>
    <scope>NUCLEOTIDE SEQUENCE [LARGE SCALE GENOMIC DNA]</scope>
    <source>
        <strain evidence="8">HDS12</strain>
    </source>
</reference>
<feature type="domain" description="HTH tetR-type" evidence="6">
    <location>
        <begin position="13"/>
        <end position="73"/>
    </location>
</feature>
<keyword evidence="2" id="KW-0805">Transcription regulation</keyword>
<sequence length="207" mass="22086">MNAPTRGPGAEHERRRRQIADAVLAVAAEHGMAAVSQASVAARAGVSPGRVQHYFPAKHRMIEAAFDRGNALSSARIAAKAGPGGDPRRLLMTVLTELIPYDDATRAHMRVRQAFTALALSDEAIARRMRREYARFHGRVADLLRRGQDGGAVPRALDPAERAVALVALAEGLAYYVLVDVHPAEAARERVLAEVAALHAPGPGAEG</sequence>
<dbReference type="Proteomes" id="UP000678016">
    <property type="component" value="Chromosome"/>
</dbReference>
<keyword evidence="4" id="KW-0804">Transcription</keyword>
<evidence type="ECO:0000313" key="7">
    <source>
        <dbReference type="EMBL" id="QUX27037.1"/>
    </source>
</evidence>
<keyword evidence="8" id="KW-1185">Reference proteome</keyword>
<dbReference type="PROSITE" id="PS50977">
    <property type="entry name" value="HTH_TETR_2"/>
    <property type="match status" value="1"/>
</dbReference>
<dbReference type="Pfam" id="PF13977">
    <property type="entry name" value="TetR_C_6"/>
    <property type="match status" value="1"/>
</dbReference>
<evidence type="ECO:0000256" key="5">
    <source>
        <dbReference type="PROSITE-ProRule" id="PRU00335"/>
    </source>
</evidence>
<evidence type="ECO:0000256" key="2">
    <source>
        <dbReference type="ARBA" id="ARBA00023015"/>
    </source>
</evidence>
<name>A0ABX8C0Q7_9ACTN</name>
<dbReference type="PANTHER" id="PTHR30055">
    <property type="entry name" value="HTH-TYPE TRANSCRIPTIONAL REGULATOR RUTR"/>
    <property type="match status" value="1"/>
</dbReference>
<protein>
    <submittedName>
        <fullName evidence="7">TetR/AcrR family transcriptional regulator</fullName>
    </submittedName>
</protein>
<evidence type="ECO:0000313" key="8">
    <source>
        <dbReference type="Proteomes" id="UP000678016"/>
    </source>
</evidence>
<dbReference type="PANTHER" id="PTHR30055:SF228">
    <property type="entry name" value="TRANSCRIPTIONAL REGULATOR-RELATED"/>
    <property type="match status" value="1"/>
</dbReference>
<evidence type="ECO:0000256" key="4">
    <source>
        <dbReference type="ARBA" id="ARBA00023163"/>
    </source>
</evidence>
<keyword evidence="1" id="KW-0678">Repressor</keyword>
<dbReference type="Gene3D" id="1.10.357.10">
    <property type="entry name" value="Tetracycline Repressor, domain 2"/>
    <property type="match status" value="1"/>
</dbReference>
<feature type="DNA-binding region" description="H-T-H motif" evidence="5">
    <location>
        <begin position="36"/>
        <end position="55"/>
    </location>
</feature>
<evidence type="ECO:0000259" key="6">
    <source>
        <dbReference type="PROSITE" id="PS50977"/>
    </source>
</evidence>
<dbReference type="Pfam" id="PF00440">
    <property type="entry name" value="TetR_N"/>
    <property type="match status" value="1"/>
</dbReference>
<dbReference type="SUPFAM" id="SSF46689">
    <property type="entry name" value="Homeodomain-like"/>
    <property type="match status" value="1"/>
</dbReference>
<dbReference type="InterPro" id="IPR036271">
    <property type="entry name" value="Tet_transcr_reg_TetR-rel_C_sf"/>
</dbReference>
<dbReference type="InterPro" id="IPR001647">
    <property type="entry name" value="HTH_TetR"/>
</dbReference>
<evidence type="ECO:0000256" key="1">
    <source>
        <dbReference type="ARBA" id="ARBA00022491"/>
    </source>
</evidence>
<keyword evidence="3 5" id="KW-0238">DNA-binding</keyword>
<evidence type="ECO:0000256" key="3">
    <source>
        <dbReference type="ARBA" id="ARBA00023125"/>
    </source>
</evidence>
<gene>
    <name evidence="7" type="ORF">KGD83_16945</name>
</gene>
<dbReference type="InterPro" id="IPR009057">
    <property type="entry name" value="Homeodomain-like_sf"/>
</dbReference>
<organism evidence="7 8">
    <name type="scientific">Nocardiopsis akebiae</name>
    <dbReference type="NCBI Taxonomy" id="2831968"/>
    <lineage>
        <taxon>Bacteria</taxon>
        <taxon>Bacillati</taxon>
        <taxon>Actinomycetota</taxon>
        <taxon>Actinomycetes</taxon>
        <taxon>Streptosporangiales</taxon>
        <taxon>Nocardiopsidaceae</taxon>
        <taxon>Nocardiopsis</taxon>
    </lineage>
</organism>
<dbReference type="InterPro" id="IPR039538">
    <property type="entry name" value="BetI_C"/>
</dbReference>
<dbReference type="RefSeq" id="WP_212640123.1">
    <property type="nucleotide sequence ID" value="NZ_CP074132.1"/>
</dbReference>
<dbReference type="InterPro" id="IPR050109">
    <property type="entry name" value="HTH-type_TetR-like_transc_reg"/>
</dbReference>